<evidence type="ECO:0000256" key="13">
    <source>
        <dbReference type="ARBA" id="ARBA00023166"/>
    </source>
</evidence>
<feature type="transmembrane region" description="Helical" evidence="19">
    <location>
        <begin position="72"/>
        <end position="91"/>
    </location>
</feature>
<evidence type="ECO:0000256" key="6">
    <source>
        <dbReference type="ARBA" id="ARBA00022857"/>
    </source>
</evidence>
<evidence type="ECO:0000313" key="20">
    <source>
        <dbReference type="EMBL" id="GHF53204.1"/>
    </source>
</evidence>
<keyword evidence="14" id="KW-0753">Steroid metabolism</keyword>
<evidence type="ECO:0000256" key="2">
    <source>
        <dbReference type="ARBA" id="ARBA00005402"/>
    </source>
</evidence>
<sequence length="347" mass="39411">MAALALMAFVLVLFAGSRWIPGPSVPAAVTDESGIRRTYRLNGIWLFALTACVATGCGLLSPRTLAWPHRHWSELLLWANVFAFTFAWLLFRSGVAPGGRRGLTGYFYGVELNPEWAGVDLKFFSYRPSLIGLLVLNLSAAAAQYTDHGSLSGRMLLYQIFFFVYVANYFQFEGGMVHTWDLVAERFGWGLVWGDYVLVPFFYGIAGRTLLHVRDPLPAWLAAVCCALFVFGFWLFRGANDQKHRFKTDGAATIWGRPAETLDGRLLVSGFWGIGRKLNYTGELLVYLSWTLLCGTASVLPYLLPAFLLVLFVHRAHRDDRRCRAKYGELWDEYCRRARFRMFPYVY</sequence>
<keyword evidence="6" id="KW-0521">NADP</keyword>
<comment type="caution">
    <text evidence="20">The sequence shown here is derived from an EMBL/GenBank/DDBJ whole genome shotgun (WGS) entry which is preliminary data.</text>
</comment>
<keyword evidence="9" id="KW-0560">Oxidoreductase</keyword>
<dbReference type="AlphaFoldDB" id="A0A919EDZ3"/>
<evidence type="ECO:0000256" key="4">
    <source>
        <dbReference type="ARBA" id="ARBA00022516"/>
    </source>
</evidence>
<evidence type="ECO:0000256" key="5">
    <source>
        <dbReference type="ARBA" id="ARBA00022692"/>
    </source>
</evidence>
<name>A0A919EDZ3_9ACTN</name>
<evidence type="ECO:0000256" key="19">
    <source>
        <dbReference type="SAM" id="Phobius"/>
    </source>
</evidence>
<keyword evidence="13" id="KW-1207">Sterol metabolism</keyword>
<keyword evidence="10" id="KW-0756">Sterol biosynthesis</keyword>
<comment type="pathway">
    <text evidence="17">Steroid biosynthesis.</text>
</comment>
<feature type="transmembrane region" description="Helical" evidence="19">
    <location>
        <begin position="187"/>
        <end position="205"/>
    </location>
</feature>
<dbReference type="Proteomes" id="UP000638313">
    <property type="component" value="Unassembled WGS sequence"/>
</dbReference>
<dbReference type="GO" id="GO:0050613">
    <property type="term" value="F:Delta14-sterol reductase activity"/>
    <property type="evidence" value="ECO:0007669"/>
    <property type="project" value="UniProtKB-EC"/>
</dbReference>
<evidence type="ECO:0000256" key="15">
    <source>
        <dbReference type="ARBA" id="ARBA00030165"/>
    </source>
</evidence>
<dbReference type="Gene3D" id="1.20.120.1630">
    <property type="match status" value="1"/>
</dbReference>
<accession>A0A919EDZ3</accession>
<evidence type="ECO:0000256" key="3">
    <source>
        <dbReference type="ARBA" id="ARBA00012413"/>
    </source>
</evidence>
<organism evidence="20 21">
    <name type="scientific">Streptomyces mashuensis</name>
    <dbReference type="NCBI Taxonomy" id="33904"/>
    <lineage>
        <taxon>Bacteria</taxon>
        <taxon>Bacillati</taxon>
        <taxon>Actinomycetota</taxon>
        <taxon>Actinomycetes</taxon>
        <taxon>Kitasatosporales</taxon>
        <taxon>Streptomycetaceae</taxon>
        <taxon>Streptomyces</taxon>
    </lineage>
</organism>
<reference evidence="20" key="2">
    <citation type="submission" date="2020-09" db="EMBL/GenBank/DDBJ databases">
        <authorList>
            <person name="Sun Q."/>
            <person name="Ohkuma M."/>
        </authorList>
    </citation>
    <scope>NUCLEOTIDE SEQUENCE</scope>
    <source>
        <strain evidence="20">JCM 4059</strain>
    </source>
</reference>
<feature type="transmembrane region" description="Helical" evidence="19">
    <location>
        <begin position="287"/>
        <end position="312"/>
    </location>
</feature>
<gene>
    <name evidence="20" type="ORF">GCM10010218_38310</name>
</gene>
<keyword evidence="7" id="KW-0752">Steroid biosynthesis</keyword>
<keyword evidence="4" id="KW-0444">Lipid biosynthesis</keyword>
<feature type="transmembrane region" description="Helical" evidence="19">
    <location>
        <begin position="124"/>
        <end position="143"/>
    </location>
</feature>
<evidence type="ECO:0000256" key="12">
    <source>
        <dbReference type="ARBA" id="ARBA00023136"/>
    </source>
</evidence>
<feature type="transmembrane region" description="Helical" evidence="19">
    <location>
        <begin position="155"/>
        <end position="172"/>
    </location>
</feature>
<evidence type="ECO:0000256" key="18">
    <source>
        <dbReference type="ARBA" id="ARBA00069705"/>
    </source>
</evidence>
<protein>
    <recommendedName>
        <fullName evidence="18">Delta(14)-sterol reductase</fullName>
        <ecNumber evidence="3">1.3.1.70</ecNumber>
    </recommendedName>
    <alternativeName>
        <fullName evidence="15">C-14 sterol reductase</fullName>
    </alternativeName>
    <alternativeName>
        <fullName evidence="16">Sterol C14-reductase</fullName>
    </alternativeName>
</protein>
<dbReference type="GO" id="GO:0016020">
    <property type="term" value="C:membrane"/>
    <property type="evidence" value="ECO:0007669"/>
    <property type="project" value="UniProtKB-SubCell"/>
</dbReference>
<dbReference type="Pfam" id="PF01222">
    <property type="entry name" value="ERG4_ERG24"/>
    <property type="match status" value="1"/>
</dbReference>
<comment type="subcellular location">
    <subcellularLocation>
        <location evidence="1">Membrane</location>
        <topology evidence="1">Multi-pass membrane protein</topology>
    </subcellularLocation>
</comment>
<evidence type="ECO:0000313" key="21">
    <source>
        <dbReference type="Proteomes" id="UP000638313"/>
    </source>
</evidence>
<comment type="similarity">
    <text evidence="2">Belongs to the ERG4/ERG24 family.</text>
</comment>
<keyword evidence="11" id="KW-0443">Lipid metabolism</keyword>
<evidence type="ECO:0000256" key="14">
    <source>
        <dbReference type="ARBA" id="ARBA00023221"/>
    </source>
</evidence>
<proteinExistence type="inferred from homology"/>
<keyword evidence="21" id="KW-1185">Reference proteome</keyword>
<dbReference type="RefSeq" id="WP_190130855.1">
    <property type="nucleotide sequence ID" value="NZ_BNBD01000007.1"/>
</dbReference>
<keyword evidence="5 19" id="KW-0812">Transmembrane</keyword>
<evidence type="ECO:0000256" key="1">
    <source>
        <dbReference type="ARBA" id="ARBA00004141"/>
    </source>
</evidence>
<evidence type="ECO:0000256" key="10">
    <source>
        <dbReference type="ARBA" id="ARBA00023011"/>
    </source>
</evidence>
<evidence type="ECO:0000256" key="11">
    <source>
        <dbReference type="ARBA" id="ARBA00023098"/>
    </source>
</evidence>
<evidence type="ECO:0000256" key="9">
    <source>
        <dbReference type="ARBA" id="ARBA00023002"/>
    </source>
</evidence>
<dbReference type="EMBL" id="BNBD01000007">
    <property type="protein sequence ID" value="GHF53204.1"/>
    <property type="molecule type" value="Genomic_DNA"/>
</dbReference>
<evidence type="ECO:0000256" key="16">
    <source>
        <dbReference type="ARBA" id="ARBA00031227"/>
    </source>
</evidence>
<reference evidence="20" key="1">
    <citation type="journal article" date="2014" name="Int. J. Syst. Evol. Microbiol.">
        <title>Complete genome sequence of Corynebacterium casei LMG S-19264T (=DSM 44701T), isolated from a smear-ripened cheese.</title>
        <authorList>
            <consortium name="US DOE Joint Genome Institute (JGI-PGF)"/>
            <person name="Walter F."/>
            <person name="Albersmeier A."/>
            <person name="Kalinowski J."/>
            <person name="Ruckert C."/>
        </authorList>
    </citation>
    <scope>NUCLEOTIDE SEQUENCE</scope>
    <source>
        <strain evidence="20">JCM 4059</strain>
    </source>
</reference>
<feature type="transmembrane region" description="Helical" evidence="19">
    <location>
        <begin position="43"/>
        <end position="60"/>
    </location>
</feature>
<dbReference type="EC" id="1.3.1.70" evidence="3"/>
<dbReference type="PANTHER" id="PTHR21257">
    <property type="entry name" value="DELTA(14)-STEROL REDUCTASE"/>
    <property type="match status" value="1"/>
</dbReference>
<evidence type="ECO:0000256" key="7">
    <source>
        <dbReference type="ARBA" id="ARBA00022955"/>
    </source>
</evidence>
<keyword evidence="8 19" id="KW-1133">Transmembrane helix</keyword>
<evidence type="ECO:0000256" key="17">
    <source>
        <dbReference type="ARBA" id="ARBA00060577"/>
    </source>
</evidence>
<dbReference type="FunFam" id="1.20.120.1630:FF:000011">
    <property type="entry name" value="Delta(14)-sterol reductase"/>
    <property type="match status" value="1"/>
</dbReference>
<dbReference type="InterPro" id="IPR001171">
    <property type="entry name" value="ERG24_DHCR-like"/>
</dbReference>
<feature type="transmembrane region" description="Helical" evidence="19">
    <location>
        <begin position="217"/>
        <end position="236"/>
    </location>
</feature>
<dbReference type="PANTHER" id="PTHR21257:SF52">
    <property type="entry name" value="DELTA(14)-STEROL REDUCTASE TM7SF2"/>
    <property type="match status" value="1"/>
</dbReference>
<dbReference type="GO" id="GO:0016126">
    <property type="term" value="P:sterol biosynthetic process"/>
    <property type="evidence" value="ECO:0007669"/>
    <property type="project" value="UniProtKB-KW"/>
</dbReference>
<evidence type="ECO:0000256" key="8">
    <source>
        <dbReference type="ARBA" id="ARBA00022989"/>
    </source>
</evidence>
<keyword evidence="12 19" id="KW-0472">Membrane</keyword>